<evidence type="ECO:0000313" key="10">
    <source>
        <dbReference type="Ensembl" id="ENSPMGP00000012359.1"/>
    </source>
</evidence>
<keyword evidence="8" id="KW-0812">Transmembrane</keyword>
<keyword evidence="11" id="KW-1185">Reference proteome</keyword>
<dbReference type="PROSITE" id="PS50026">
    <property type="entry name" value="EGF_3"/>
    <property type="match status" value="1"/>
</dbReference>
<comment type="caution">
    <text evidence="7">Lacks conserved residue(s) required for the propagation of feature annotation.</text>
</comment>
<dbReference type="GO" id="GO:0007173">
    <property type="term" value="P:epidermal growth factor receptor signaling pathway"/>
    <property type="evidence" value="ECO:0007669"/>
    <property type="project" value="TreeGrafter"/>
</dbReference>
<dbReference type="GO" id="GO:0051781">
    <property type="term" value="P:positive regulation of cell division"/>
    <property type="evidence" value="ECO:0007669"/>
    <property type="project" value="UniProtKB-KW"/>
</dbReference>
<keyword evidence="4" id="KW-0339">Growth factor</keyword>
<comment type="subcellular location">
    <subcellularLocation>
        <location evidence="1">Secreted</location>
        <location evidence="1">Extracellular space</location>
    </subcellularLocation>
</comment>
<reference evidence="10" key="2">
    <citation type="submission" date="2025-09" db="UniProtKB">
        <authorList>
            <consortium name="Ensembl"/>
        </authorList>
    </citation>
    <scope>IDENTIFICATION</scope>
</reference>
<accession>A0A3B4A6V5</accession>
<feature type="transmembrane region" description="Helical" evidence="8">
    <location>
        <begin position="100"/>
        <end position="118"/>
    </location>
</feature>
<evidence type="ECO:0000256" key="3">
    <source>
        <dbReference type="ARBA" id="ARBA00022536"/>
    </source>
</evidence>
<dbReference type="Gene3D" id="2.10.25.10">
    <property type="entry name" value="Laminin"/>
    <property type="match status" value="1"/>
</dbReference>
<dbReference type="Ensembl" id="ENSPMGT00000013187.1">
    <property type="protein sequence ID" value="ENSPMGP00000012359.1"/>
    <property type="gene ID" value="ENSPMGG00000010202.1"/>
</dbReference>
<evidence type="ECO:0000256" key="5">
    <source>
        <dbReference type="ARBA" id="ARBA00023157"/>
    </source>
</evidence>
<name>A0A3B4A6V5_9GOBI</name>
<keyword evidence="8" id="KW-1133">Transmembrane helix</keyword>
<dbReference type="SUPFAM" id="SSF57196">
    <property type="entry name" value="EGF/Laminin"/>
    <property type="match status" value="1"/>
</dbReference>
<feature type="domain" description="EGF-like" evidence="9">
    <location>
        <begin position="43"/>
        <end position="83"/>
    </location>
</feature>
<evidence type="ECO:0000313" key="11">
    <source>
        <dbReference type="Proteomes" id="UP000261520"/>
    </source>
</evidence>
<evidence type="ECO:0000256" key="1">
    <source>
        <dbReference type="ARBA" id="ARBA00004239"/>
    </source>
</evidence>
<dbReference type="GO" id="GO:0005154">
    <property type="term" value="F:epidermal growth factor receptor binding"/>
    <property type="evidence" value="ECO:0007669"/>
    <property type="project" value="TreeGrafter"/>
</dbReference>
<dbReference type="Proteomes" id="UP000261520">
    <property type="component" value="Unplaced"/>
</dbReference>
<dbReference type="FunFam" id="2.10.25.10:FF:000182">
    <property type="entry name" value="Protransforming growth factor alpha"/>
    <property type="match status" value="1"/>
</dbReference>
<keyword evidence="2" id="KW-0964">Secreted</keyword>
<evidence type="ECO:0000259" key="9">
    <source>
        <dbReference type="PROSITE" id="PS50026"/>
    </source>
</evidence>
<proteinExistence type="predicted"/>
<dbReference type="InterPro" id="IPR000742">
    <property type="entry name" value="EGF"/>
</dbReference>
<dbReference type="GO" id="GO:0045840">
    <property type="term" value="P:positive regulation of mitotic nuclear division"/>
    <property type="evidence" value="ECO:0007669"/>
    <property type="project" value="TreeGrafter"/>
</dbReference>
<evidence type="ECO:0000256" key="8">
    <source>
        <dbReference type="SAM" id="Phobius"/>
    </source>
</evidence>
<feature type="disulfide bond" evidence="7">
    <location>
        <begin position="73"/>
        <end position="82"/>
    </location>
</feature>
<dbReference type="AlphaFoldDB" id="A0A3B4A6V5"/>
<organism evidence="10 11">
    <name type="scientific">Periophthalmus magnuspinnatus</name>
    <dbReference type="NCBI Taxonomy" id="409849"/>
    <lineage>
        <taxon>Eukaryota</taxon>
        <taxon>Metazoa</taxon>
        <taxon>Chordata</taxon>
        <taxon>Craniata</taxon>
        <taxon>Vertebrata</taxon>
        <taxon>Euteleostomi</taxon>
        <taxon>Actinopterygii</taxon>
        <taxon>Neopterygii</taxon>
        <taxon>Teleostei</taxon>
        <taxon>Neoteleostei</taxon>
        <taxon>Acanthomorphata</taxon>
        <taxon>Gobiaria</taxon>
        <taxon>Gobiiformes</taxon>
        <taxon>Gobioidei</taxon>
        <taxon>Gobiidae</taxon>
        <taxon>Oxudercinae</taxon>
        <taxon>Periophthalmus</taxon>
    </lineage>
</organism>
<dbReference type="GO" id="GO:0005615">
    <property type="term" value="C:extracellular space"/>
    <property type="evidence" value="ECO:0007669"/>
    <property type="project" value="TreeGrafter"/>
</dbReference>
<dbReference type="GO" id="GO:0008083">
    <property type="term" value="F:growth factor activity"/>
    <property type="evidence" value="ECO:0007669"/>
    <property type="project" value="UniProtKB-KW"/>
</dbReference>
<dbReference type="PANTHER" id="PTHR10740:SF1">
    <property type="entry name" value="PROTRANSFORMING GROWTH FACTOR ALPHA"/>
    <property type="match status" value="1"/>
</dbReference>
<dbReference type="PROSITE" id="PS01186">
    <property type="entry name" value="EGF_2"/>
    <property type="match status" value="1"/>
</dbReference>
<dbReference type="PANTHER" id="PTHR10740">
    <property type="entry name" value="TRANSFORMING GROWTH FACTOR ALPHA"/>
    <property type="match status" value="1"/>
</dbReference>
<reference evidence="10" key="1">
    <citation type="submission" date="2025-08" db="UniProtKB">
        <authorList>
            <consortium name="Ensembl"/>
        </authorList>
    </citation>
    <scope>IDENTIFICATION</scope>
</reference>
<dbReference type="PRINTS" id="PR00009">
    <property type="entry name" value="EGFTGF"/>
</dbReference>
<evidence type="ECO:0000256" key="6">
    <source>
        <dbReference type="ARBA" id="ARBA00023246"/>
    </source>
</evidence>
<keyword evidence="6" id="KW-0497">Mitogen</keyword>
<dbReference type="GO" id="GO:0008284">
    <property type="term" value="P:positive regulation of cell population proliferation"/>
    <property type="evidence" value="ECO:0007669"/>
    <property type="project" value="TreeGrafter"/>
</dbReference>
<dbReference type="PROSITE" id="PS00022">
    <property type="entry name" value="EGF_1"/>
    <property type="match status" value="1"/>
</dbReference>
<keyword evidence="5 7" id="KW-1015">Disulfide bond</keyword>
<keyword evidence="8" id="KW-0472">Membrane</keyword>
<keyword evidence="3 7" id="KW-0245">EGF-like domain</keyword>
<evidence type="ECO:0000256" key="4">
    <source>
        <dbReference type="ARBA" id="ARBA00023030"/>
    </source>
</evidence>
<protein>
    <recommendedName>
        <fullName evidence="9">EGF-like domain-containing protein</fullName>
    </recommendedName>
</protein>
<evidence type="ECO:0000256" key="7">
    <source>
        <dbReference type="PROSITE-ProRule" id="PRU00076"/>
    </source>
</evidence>
<evidence type="ECO:0000256" key="2">
    <source>
        <dbReference type="ARBA" id="ARBA00022525"/>
    </source>
</evidence>
<sequence length="164" mass="18694">MCISVEPFSRGKLAWYHLHSSSISFEVLRKCIKQFVAAAVRSHFDDCPDSHRHFCFHGTCQFLIMEETPACVCHQGFVGIRCEHADLLAVVATNHSQNTFATVLVFCVISCILLAVLYHRHLYIEYCSVKLFLRSTSCVHSDLERCHSLDICLSKFCMSDEKQS</sequence>